<dbReference type="Proteomes" id="UP000237925">
    <property type="component" value="Chromosome"/>
</dbReference>
<dbReference type="EMBL" id="CP027667">
    <property type="protein sequence ID" value="AVO50478.1"/>
    <property type="molecule type" value="Genomic_DNA"/>
</dbReference>
<dbReference type="OrthoDB" id="5570653at2"/>
<dbReference type="InterPro" id="IPR052747">
    <property type="entry name" value="TA_system_RelE_toxin"/>
</dbReference>
<protein>
    <submittedName>
        <fullName evidence="2">Plasmid stabilization protein</fullName>
    </submittedName>
</protein>
<dbReference type="RefSeq" id="WP_106684929.1">
    <property type="nucleotide sequence ID" value="NZ_CP027667.1"/>
</dbReference>
<keyword evidence="3" id="KW-1185">Reference proteome</keyword>
<dbReference type="AlphaFoldDB" id="A0A2R3QFC1"/>
<evidence type="ECO:0000313" key="3">
    <source>
        <dbReference type="Proteomes" id="UP000237925"/>
    </source>
</evidence>
<keyword evidence="1" id="KW-1277">Toxin-antitoxin system</keyword>
<dbReference type="KEGG" id="mela:C6568_15430"/>
<dbReference type="PANTHER" id="PTHR38813">
    <property type="match status" value="1"/>
</dbReference>
<gene>
    <name evidence="2" type="ORF">C6568_15430</name>
</gene>
<evidence type="ECO:0000313" key="2">
    <source>
        <dbReference type="EMBL" id="AVO50478.1"/>
    </source>
</evidence>
<reference evidence="2 3" key="1">
    <citation type="submission" date="2018-03" db="EMBL/GenBank/DDBJ databases">
        <title>Genome sequencing of Melaminivora sp.</title>
        <authorList>
            <person name="Kim S.-J."/>
            <person name="Heo J."/>
            <person name="Ahn J.-H."/>
            <person name="Kwon S.-W."/>
        </authorList>
    </citation>
    <scope>NUCLEOTIDE SEQUENCE [LARGE SCALE GENOMIC DNA]</scope>
    <source>
        <strain evidence="2 3">SC2-9</strain>
    </source>
</reference>
<dbReference type="Pfam" id="PF05016">
    <property type="entry name" value="ParE_toxin"/>
    <property type="match status" value="1"/>
</dbReference>
<name>A0A2R3QFC1_9BURK</name>
<dbReference type="Gene3D" id="3.30.2310.20">
    <property type="entry name" value="RelE-like"/>
    <property type="match status" value="1"/>
</dbReference>
<evidence type="ECO:0000256" key="1">
    <source>
        <dbReference type="ARBA" id="ARBA00022649"/>
    </source>
</evidence>
<organism evidence="2 3">
    <name type="scientific">Melaminivora suipulveris</name>
    <dbReference type="NCBI Taxonomy" id="2109913"/>
    <lineage>
        <taxon>Bacteria</taxon>
        <taxon>Pseudomonadati</taxon>
        <taxon>Pseudomonadota</taxon>
        <taxon>Betaproteobacteria</taxon>
        <taxon>Burkholderiales</taxon>
        <taxon>Comamonadaceae</taxon>
        <taxon>Melaminivora</taxon>
    </lineage>
</organism>
<accession>A0A2R3QFC1</accession>
<sequence length="84" mass="9463">MYSIEFTRPALKALARMPADARNLVKSRLEALAVAPEQAPNVKKLQGRPGYRLRVGDWRVIYVLESERLVVLVLDIGARGGIYR</sequence>
<proteinExistence type="predicted"/>
<dbReference type="PANTHER" id="PTHR38813:SF1">
    <property type="entry name" value="TOXIN RELE1-RELATED"/>
    <property type="match status" value="1"/>
</dbReference>
<dbReference type="InterPro" id="IPR007712">
    <property type="entry name" value="RelE/ParE_toxin"/>
</dbReference>
<dbReference type="SUPFAM" id="SSF143011">
    <property type="entry name" value="RelE-like"/>
    <property type="match status" value="1"/>
</dbReference>
<dbReference type="InterPro" id="IPR035093">
    <property type="entry name" value="RelE/ParE_toxin_dom_sf"/>
</dbReference>